<gene>
    <name evidence="2" type="ORF">M404DRAFT_36372</name>
</gene>
<dbReference type="AlphaFoldDB" id="A0A0C3NB51"/>
<dbReference type="OrthoDB" id="7777654at2759"/>
<dbReference type="InterPro" id="IPR036188">
    <property type="entry name" value="FAD/NAD-bd_sf"/>
</dbReference>
<reference evidence="3" key="2">
    <citation type="submission" date="2015-01" db="EMBL/GenBank/DDBJ databases">
        <title>Evolutionary Origins and Diversification of the Mycorrhizal Mutualists.</title>
        <authorList>
            <consortium name="DOE Joint Genome Institute"/>
            <consortium name="Mycorrhizal Genomics Consortium"/>
            <person name="Kohler A."/>
            <person name="Kuo A."/>
            <person name="Nagy L.G."/>
            <person name="Floudas D."/>
            <person name="Copeland A."/>
            <person name="Barry K.W."/>
            <person name="Cichocki N."/>
            <person name="Veneault-Fourrey C."/>
            <person name="LaButti K."/>
            <person name="Lindquist E.A."/>
            <person name="Lipzen A."/>
            <person name="Lundell T."/>
            <person name="Morin E."/>
            <person name="Murat C."/>
            <person name="Riley R."/>
            <person name="Ohm R."/>
            <person name="Sun H."/>
            <person name="Tunlid A."/>
            <person name="Henrissat B."/>
            <person name="Grigoriev I.V."/>
            <person name="Hibbett D.S."/>
            <person name="Martin F."/>
        </authorList>
    </citation>
    <scope>NUCLEOTIDE SEQUENCE [LARGE SCALE GENOMIC DNA]</scope>
    <source>
        <strain evidence="3">Marx 270</strain>
    </source>
</reference>
<dbReference type="HOGENOM" id="CLU_1008711_0_0_1"/>
<sequence>MHAGNNPFNSRVQSDRVSYSYVWVPLQPFKHHRTAHPNRQMNVTPSPFLCQFHIPVPGDLGVGLWSPGRASSRNYFIEKVGILGAGVGGLYTALIPDSLDVEYEILEASDRIGGRLSTYKFPGGKIYDYYDAGAMRFPLPKNDAQGQYKNGIMKRLAELIVYPPLNQGLDRLEDRLIPYYYKAREGPDFKPGFYYFNGNRERISDTLECFRAEQLGMAASYIKAGMDAIHIDVIEPFARMLIADINREKRRHWFNKDLEQMPCEKHRFKFRMIQTE</sequence>
<evidence type="ECO:0000313" key="2">
    <source>
        <dbReference type="EMBL" id="KIN93125.1"/>
    </source>
</evidence>
<dbReference type="Pfam" id="PF01593">
    <property type="entry name" value="Amino_oxidase"/>
    <property type="match status" value="1"/>
</dbReference>
<keyword evidence="3" id="KW-1185">Reference proteome</keyword>
<feature type="domain" description="Amine oxidase" evidence="1">
    <location>
        <begin position="102"/>
        <end position="139"/>
    </location>
</feature>
<dbReference type="Proteomes" id="UP000054217">
    <property type="component" value="Unassembled WGS sequence"/>
</dbReference>
<dbReference type="SUPFAM" id="SSF51905">
    <property type="entry name" value="FAD/NAD(P)-binding domain"/>
    <property type="match status" value="1"/>
</dbReference>
<dbReference type="InParanoid" id="A0A0C3NB51"/>
<proteinExistence type="predicted"/>
<dbReference type="Gene3D" id="3.50.50.60">
    <property type="entry name" value="FAD/NAD(P)-binding domain"/>
    <property type="match status" value="1"/>
</dbReference>
<accession>A0A0C3NB51</accession>
<dbReference type="STRING" id="870435.A0A0C3NB51"/>
<protein>
    <recommendedName>
        <fullName evidence="1">Amine oxidase domain-containing protein</fullName>
    </recommendedName>
</protein>
<organism evidence="2 3">
    <name type="scientific">Pisolithus tinctorius Marx 270</name>
    <dbReference type="NCBI Taxonomy" id="870435"/>
    <lineage>
        <taxon>Eukaryota</taxon>
        <taxon>Fungi</taxon>
        <taxon>Dikarya</taxon>
        <taxon>Basidiomycota</taxon>
        <taxon>Agaricomycotina</taxon>
        <taxon>Agaricomycetes</taxon>
        <taxon>Agaricomycetidae</taxon>
        <taxon>Boletales</taxon>
        <taxon>Sclerodermatineae</taxon>
        <taxon>Pisolithaceae</taxon>
        <taxon>Pisolithus</taxon>
    </lineage>
</organism>
<reference evidence="2 3" key="1">
    <citation type="submission" date="2014-04" db="EMBL/GenBank/DDBJ databases">
        <authorList>
            <consortium name="DOE Joint Genome Institute"/>
            <person name="Kuo A."/>
            <person name="Kohler A."/>
            <person name="Costa M.D."/>
            <person name="Nagy L.G."/>
            <person name="Floudas D."/>
            <person name="Copeland A."/>
            <person name="Barry K.W."/>
            <person name="Cichocki N."/>
            <person name="Veneault-Fourrey C."/>
            <person name="LaButti K."/>
            <person name="Lindquist E.A."/>
            <person name="Lipzen A."/>
            <person name="Lundell T."/>
            <person name="Morin E."/>
            <person name="Murat C."/>
            <person name="Sun H."/>
            <person name="Tunlid A."/>
            <person name="Henrissat B."/>
            <person name="Grigoriev I.V."/>
            <person name="Hibbett D.S."/>
            <person name="Martin F."/>
            <person name="Nordberg H.P."/>
            <person name="Cantor M.N."/>
            <person name="Hua S.X."/>
        </authorList>
    </citation>
    <scope>NUCLEOTIDE SEQUENCE [LARGE SCALE GENOMIC DNA]</scope>
    <source>
        <strain evidence="2 3">Marx 270</strain>
    </source>
</reference>
<evidence type="ECO:0000259" key="1">
    <source>
        <dbReference type="Pfam" id="PF01593"/>
    </source>
</evidence>
<name>A0A0C3NB51_PISTI</name>
<dbReference type="EMBL" id="KN832219">
    <property type="protein sequence ID" value="KIN93125.1"/>
    <property type="molecule type" value="Genomic_DNA"/>
</dbReference>
<dbReference type="GO" id="GO:0016491">
    <property type="term" value="F:oxidoreductase activity"/>
    <property type="evidence" value="ECO:0007669"/>
    <property type="project" value="InterPro"/>
</dbReference>
<dbReference type="Gene3D" id="3.90.660.10">
    <property type="match status" value="1"/>
</dbReference>
<evidence type="ECO:0000313" key="3">
    <source>
        <dbReference type="Proteomes" id="UP000054217"/>
    </source>
</evidence>
<dbReference type="InterPro" id="IPR002937">
    <property type="entry name" value="Amino_oxidase"/>
</dbReference>